<dbReference type="SUPFAM" id="SSF54768">
    <property type="entry name" value="dsRNA-binding domain-like"/>
    <property type="match status" value="3"/>
</dbReference>
<proteinExistence type="predicted"/>
<dbReference type="GO" id="GO:0016301">
    <property type="term" value="F:kinase activity"/>
    <property type="evidence" value="ECO:0007669"/>
    <property type="project" value="UniProtKB-KW"/>
</dbReference>
<dbReference type="EMBL" id="HBUF01033942">
    <property type="protein sequence ID" value="CAG6615798.1"/>
    <property type="molecule type" value="Transcribed_RNA"/>
</dbReference>
<name>A0A8D8X9U4_9HEMI</name>
<feature type="domain" description="DRBM" evidence="4">
    <location>
        <begin position="296"/>
        <end position="364"/>
    </location>
</feature>
<reference evidence="5" key="1">
    <citation type="submission" date="2021-05" db="EMBL/GenBank/DDBJ databases">
        <authorList>
            <person name="Alioto T."/>
            <person name="Alioto T."/>
            <person name="Gomez Garrido J."/>
        </authorList>
    </citation>
    <scope>NUCLEOTIDE SEQUENCE</scope>
</reference>
<dbReference type="CDD" id="cd19864">
    <property type="entry name" value="DSRM_PRKRA-like_rpt3"/>
    <property type="match status" value="1"/>
</dbReference>
<evidence type="ECO:0000313" key="5">
    <source>
        <dbReference type="EMBL" id="CAG6686855.1"/>
    </source>
</evidence>
<dbReference type="InterPro" id="IPR014720">
    <property type="entry name" value="dsRBD_dom"/>
</dbReference>
<dbReference type="EMBL" id="HBUF01278664">
    <property type="protein sequence ID" value="CAG6686853.1"/>
    <property type="molecule type" value="Transcribed_RNA"/>
</dbReference>
<dbReference type="GO" id="GO:0030422">
    <property type="term" value="P:siRNA processing"/>
    <property type="evidence" value="ECO:0007669"/>
    <property type="project" value="TreeGrafter"/>
</dbReference>
<organism evidence="5">
    <name type="scientific">Cacopsylla melanoneura</name>
    <dbReference type="NCBI Taxonomy" id="428564"/>
    <lineage>
        <taxon>Eukaryota</taxon>
        <taxon>Metazoa</taxon>
        <taxon>Ecdysozoa</taxon>
        <taxon>Arthropoda</taxon>
        <taxon>Hexapoda</taxon>
        <taxon>Insecta</taxon>
        <taxon>Pterygota</taxon>
        <taxon>Neoptera</taxon>
        <taxon>Paraneoptera</taxon>
        <taxon>Hemiptera</taxon>
        <taxon>Sternorrhyncha</taxon>
        <taxon>Psylloidea</taxon>
        <taxon>Psyllidae</taxon>
        <taxon>Psyllinae</taxon>
        <taxon>Cacopsylla</taxon>
    </lineage>
</organism>
<evidence type="ECO:0000259" key="4">
    <source>
        <dbReference type="PROSITE" id="PS50137"/>
    </source>
</evidence>
<dbReference type="AlphaFoldDB" id="A0A8D8X9U4"/>
<feature type="compositionally biased region" description="Basic and acidic residues" evidence="3">
    <location>
        <begin position="160"/>
        <end position="177"/>
    </location>
</feature>
<evidence type="ECO:0000256" key="1">
    <source>
        <dbReference type="ARBA" id="ARBA00022884"/>
    </source>
</evidence>
<dbReference type="GO" id="GO:0005634">
    <property type="term" value="C:nucleus"/>
    <property type="evidence" value="ECO:0007669"/>
    <property type="project" value="TreeGrafter"/>
</dbReference>
<dbReference type="InterPro" id="IPR051247">
    <property type="entry name" value="RLC_Component"/>
</dbReference>
<dbReference type="PROSITE" id="PS50137">
    <property type="entry name" value="DS_RBD"/>
    <property type="match status" value="3"/>
</dbReference>
<keyword evidence="1 2" id="KW-0694">RNA-binding</keyword>
<keyword evidence="5" id="KW-0418">Kinase</keyword>
<dbReference type="GO" id="GO:0070578">
    <property type="term" value="C:RISC-loading complex"/>
    <property type="evidence" value="ECO:0007669"/>
    <property type="project" value="TreeGrafter"/>
</dbReference>
<dbReference type="Pfam" id="PF00035">
    <property type="entry name" value="dsrm"/>
    <property type="match status" value="2"/>
</dbReference>
<dbReference type="GO" id="GO:0070920">
    <property type="term" value="P:regulation of regulatory ncRNA processing"/>
    <property type="evidence" value="ECO:0007669"/>
    <property type="project" value="TreeGrafter"/>
</dbReference>
<protein>
    <submittedName>
        <fullName evidence="5">Interferon-inducible double-stranded RNA-dependent protein kinase activator A homolog A</fullName>
    </submittedName>
</protein>
<dbReference type="GO" id="GO:0003725">
    <property type="term" value="F:double-stranded RNA binding"/>
    <property type="evidence" value="ECO:0007669"/>
    <property type="project" value="TreeGrafter"/>
</dbReference>
<feature type="compositionally biased region" description="Low complexity" evidence="3">
    <location>
        <begin position="8"/>
        <end position="30"/>
    </location>
</feature>
<feature type="domain" description="DRBM" evidence="4">
    <location>
        <begin position="199"/>
        <end position="268"/>
    </location>
</feature>
<dbReference type="GO" id="GO:0035197">
    <property type="term" value="F:siRNA binding"/>
    <property type="evidence" value="ECO:0007669"/>
    <property type="project" value="TreeGrafter"/>
</dbReference>
<dbReference type="GO" id="GO:0005737">
    <property type="term" value="C:cytoplasm"/>
    <property type="evidence" value="ECO:0007669"/>
    <property type="project" value="TreeGrafter"/>
</dbReference>
<accession>A0A8D8X9U4</accession>
<dbReference type="PANTHER" id="PTHR46205">
    <property type="entry name" value="LOQUACIOUS, ISOFORM B"/>
    <property type="match status" value="1"/>
</dbReference>
<keyword evidence="5" id="KW-0808">Transferase</keyword>
<feature type="domain" description="DRBM" evidence="4">
    <location>
        <begin position="88"/>
        <end position="159"/>
    </location>
</feature>
<dbReference type="PANTHER" id="PTHR46205:SF3">
    <property type="entry name" value="LOQUACIOUS, ISOFORM B"/>
    <property type="match status" value="1"/>
</dbReference>
<dbReference type="GO" id="GO:0016442">
    <property type="term" value="C:RISC complex"/>
    <property type="evidence" value="ECO:0007669"/>
    <property type="project" value="TreeGrafter"/>
</dbReference>
<dbReference type="SMART" id="SM00358">
    <property type="entry name" value="DSRM"/>
    <property type="match status" value="3"/>
</dbReference>
<feature type="region of interest" description="Disordered" evidence="3">
    <location>
        <begin position="1"/>
        <end position="39"/>
    </location>
</feature>
<evidence type="ECO:0000256" key="2">
    <source>
        <dbReference type="PROSITE-ProRule" id="PRU00266"/>
    </source>
</evidence>
<dbReference type="Gene3D" id="3.30.160.20">
    <property type="match status" value="3"/>
</dbReference>
<feature type="region of interest" description="Disordered" evidence="3">
    <location>
        <begin position="156"/>
        <end position="191"/>
    </location>
</feature>
<evidence type="ECO:0000256" key="3">
    <source>
        <dbReference type="SAM" id="MobiDB-lite"/>
    </source>
</evidence>
<dbReference type="EMBL" id="HBUF01278665">
    <property type="protein sequence ID" value="CAG6686855.1"/>
    <property type="molecule type" value="Transcribed_RNA"/>
</dbReference>
<feature type="compositionally biased region" description="Low complexity" evidence="3">
    <location>
        <begin position="180"/>
        <end position="191"/>
    </location>
</feature>
<sequence>MMHGMMKPIGAPAVPNNNAPNNGTNNFPGAGPMPPGSVDPNMPRKRYFGHRKFNNPMREYTIKSANLPLEEAAKLEVSRSSTVENNKTAVNILQEVLSRRNVNPLYEMLPVEGSLNEPFYQYRLTLESSTKQYVGIGGGKSKKEAKQKTARSVLNQLLGIKDDTPPPRKPGNKEDASKMNGVSNGANAANGSKVIVEPNPISLLQESCFARRWPPPYYETEAEAPGSSHERQFVTNVYVDRYKETGTAKTKKLAKREAAKRLLVVLKNVPVHPVDYKKLYDETVAQQNISNMKGFDPVQYLHEISQEQRFEITFVEIEDKSLAGQFQALVQLATYPVAVCHGQGKTHQEAKTMAAHNAVEYLRLMTKTTK</sequence>